<gene>
    <name evidence="4" type="ORF">CDEB00056_LOCUS16197</name>
</gene>
<dbReference type="PROSITE" id="PS50082">
    <property type="entry name" value="WD_REPEATS_2"/>
    <property type="match status" value="1"/>
</dbReference>
<dbReference type="EMBL" id="HBIO01021054">
    <property type="protein sequence ID" value="CAE0471344.1"/>
    <property type="molecule type" value="Transcribed_RNA"/>
</dbReference>
<name>A0A7S3QAH8_9STRA</name>
<feature type="compositionally biased region" description="Basic and acidic residues" evidence="3">
    <location>
        <begin position="176"/>
        <end position="187"/>
    </location>
</feature>
<dbReference type="AlphaFoldDB" id="A0A7S3QAH8"/>
<dbReference type="InterPro" id="IPR015943">
    <property type="entry name" value="WD40/YVTN_repeat-like_dom_sf"/>
</dbReference>
<accession>A0A7S3QAH8</accession>
<dbReference type="SMART" id="SM00320">
    <property type="entry name" value="WD40"/>
    <property type="match status" value="4"/>
</dbReference>
<feature type="region of interest" description="Disordered" evidence="3">
    <location>
        <begin position="21"/>
        <end position="61"/>
    </location>
</feature>
<dbReference type="PANTHER" id="PTHR14773">
    <property type="entry name" value="WD REPEAT-CONTAINING PROTEIN 76"/>
    <property type="match status" value="1"/>
</dbReference>
<dbReference type="Pfam" id="PF00400">
    <property type="entry name" value="WD40"/>
    <property type="match status" value="1"/>
</dbReference>
<organism evidence="4">
    <name type="scientific">Chaetoceros debilis</name>
    <dbReference type="NCBI Taxonomy" id="122233"/>
    <lineage>
        <taxon>Eukaryota</taxon>
        <taxon>Sar</taxon>
        <taxon>Stramenopiles</taxon>
        <taxon>Ochrophyta</taxon>
        <taxon>Bacillariophyta</taxon>
        <taxon>Coscinodiscophyceae</taxon>
        <taxon>Chaetocerotophycidae</taxon>
        <taxon>Chaetocerotales</taxon>
        <taxon>Chaetocerotaceae</taxon>
        <taxon>Chaetoceros</taxon>
    </lineage>
</organism>
<feature type="compositionally biased region" description="Basic and acidic residues" evidence="3">
    <location>
        <begin position="22"/>
        <end position="34"/>
    </location>
</feature>
<protein>
    <submittedName>
        <fullName evidence="4">Uncharacterized protein</fullName>
    </submittedName>
</protein>
<feature type="repeat" description="WD" evidence="2">
    <location>
        <begin position="525"/>
        <end position="561"/>
    </location>
</feature>
<feature type="compositionally biased region" description="Basic residues" evidence="3">
    <location>
        <begin position="190"/>
        <end position="201"/>
    </location>
</feature>
<dbReference type="GO" id="GO:0005634">
    <property type="term" value="C:nucleus"/>
    <property type="evidence" value="ECO:0007669"/>
    <property type="project" value="TreeGrafter"/>
</dbReference>
<dbReference type="InterPro" id="IPR050853">
    <property type="entry name" value="WD_repeat_DNA-damage-binding"/>
</dbReference>
<dbReference type="InterPro" id="IPR001680">
    <property type="entry name" value="WD40_rpt"/>
</dbReference>
<evidence type="ECO:0000313" key="4">
    <source>
        <dbReference type="EMBL" id="CAE0471344.1"/>
    </source>
</evidence>
<dbReference type="PANTHER" id="PTHR14773:SF2">
    <property type="entry name" value="(WILD MALAYSIAN BANANA) HYPOTHETICAL PROTEIN"/>
    <property type="match status" value="1"/>
</dbReference>
<proteinExistence type="inferred from homology"/>
<comment type="similarity">
    <text evidence="1">Belongs to the WD repeat DDB2/WDR76 family.</text>
</comment>
<dbReference type="SUPFAM" id="SSF50978">
    <property type="entry name" value="WD40 repeat-like"/>
    <property type="match status" value="1"/>
</dbReference>
<feature type="region of interest" description="Disordered" evidence="3">
    <location>
        <begin position="163"/>
        <end position="220"/>
    </location>
</feature>
<feature type="region of interest" description="Disordered" evidence="3">
    <location>
        <begin position="103"/>
        <end position="125"/>
    </location>
</feature>
<sequence>MSTQTLLNSFFRIHNVTSCKRSHGDLKRSDKNEKNSTSSSPTSITKVGESSGTGVISKGSKNISHTEKKYDLCKDGAGKEKVKADAVIKSHDVDVASLKLPPAVQPMDSTSHHIQPQSSPAEKVDVATTQDFNSKNRPEVNCGLSDYEKLRLRNIKRNHDRLVKLGLADPSSDPTLKSRDSNDHEPSKQNSKRRKTIKKAKVVPTAPPRRSTRKCKRGATSRDENIINDEDHTSTKQIVDVQNDTDIEEPCELFQDSPLVQYNMGSARYNQESPISNENKSTDEISTLVPSGLRLSAPKANHAIYSIDIFNGEDESTSTGSDFSWIVGAGKSGIISMWNAPPSTAADSKECPEPQEIEPVMTWKGHGGRWIADAKFVPFGSERVDSLPTRSSCPSHLITAANDGCVCLWDVRSTSCRTGLAKCISVTGKNLHKSGIFSMDVSKGTNYDDIYVCTGSKDKTLAVSTLNSVSKGAECQAFFVSNHHTAKVGCVTMQGLSGSTLIGSASDDGSVAIHDFRSKDIAHDLDGAHDKPHSVVWHPKNENMFITAGFDDTIHAWDLRSMKKPWASFSGHVPLTSKACKRIYRPAFLTQSCAAKNADYILTGSNRSNCLSMFRQNFYANEQVSDKIPVFSRGYLPDDCGDVGSCVVNQRSSTAAIAIDGGEIIVLRPQSKIVGFSHI</sequence>
<keyword evidence="2" id="KW-0853">WD repeat</keyword>
<feature type="compositionally biased region" description="Polar residues" evidence="3">
    <location>
        <begin position="107"/>
        <end position="120"/>
    </location>
</feature>
<reference evidence="4" key="1">
    <citation type="submission" date="2021-01" db="EMBL/GenBank/DDBJ databases">
        <authorList>
            <person name="Corre E."/>
            <person name="Pelletier E."/>
            <person name="Niang G."/>
            <person name="Scheremetjew M."/>
            <person name="Finn R."/>
            <person name="Kale V."/>
            <person name="Holt S."/>
            <person name="Cochrane G."/>
            <person name="Meng A."/>
            <person name="Brown T."/>
            <person name="Cohen L."/>
        </authorList>
    </citation>
    <scope>NUCLEOTIDE SEQUENCE</scope>
    <source>
        <strain evidence="4">MM31A-1</strain>
    </source>
</reference>
<evidence type="ECO:0000256" key="3">
    <source>
        <dbReference type="SAM" id="MobiDB-lite"/>
    </source>
</evidence>
<dbReference type="Gene3D" id="2.130.10.10">
    <property type="entry name" value="YVTN repeat-like/Quinoprotein amine dehydrogenase"/>
    <property type="match status" value="2"/>
</dbReference>
<dbReference type="GO" id="GO:0003677">
    <property type="term" value="F:DNA binding"/>
    <property type="evidence" value="ECO:0007669"/>
    <property type="project" value="TreeGrafter"/>
</dbReference>
<evidence type="ECO:0000256" key="1">
    <source>
        <dbReference type="ARBA" id="ARBA00005434"/>
    </source>
</evidence>
<dbReference type="InterPro" id="IPR036322">
    <property type="entry name" value="WD40_repeat_dom_sf"/>
</dbReference>
<dbReference type="GO" id="GO:2000001">
    <property type="term" value="P:regulation of DNA damage checkpoint"/>
    <property type="evidence" value="ECO:0007669"/>
    <property type="project" value="TreeGrafter"/>
</dbReference>
<evidence type="ECO:0000256" key="2">
    <source>
        <dbReference type="PROSITE-ProRule" id="PRU00221"/>
    </source>
</evidence>
<feature type="compositionally biased region" description="Polar residues" evidence="3">
    <location>
        <begin position="35"/>
        <end position="61"/>
    </location>
</feature>
<feature type="compositionally biased region" description="Basic residues" evidence="3">
    <location>
        <begin position="210"/>
        <end position="219"/>
    </location>
</feature>